<feature type="compositionally biased region" description="Basic and acidic residues" evidence="3">
    <location>
        <begin position="298"/>
        <end position="308"/>
    </location>
</feature>
<dbReference type="Pfam" id="PF02037">
    <property type="entry name" value="SAP"/>
    <property type="match status" value="1"/>
</dbReference>
<feature type="compositionally biased region" description="Basic and acidic residues" evidence="3">
    <location>
        <begin position="393"/>
        <end position="415"/>
    </location>
</feature>
<dbReference type="PANTHER" id="PTHR46551">
    <property type="entry name" value="SAP DOMAIN-CONTAINING RIBONUCLEOPROTEIN"/>
    <property type="match status" value="1"/>
</dbReference>
<protein>
    <recommendedName>
        <fullName evidence="4">SAP domain-containing protein</fullName>
    </recommendedName>
</protein>
<comment type="similarity">
    <text evidence="2">Belongs to the SAP domain-containing ribonucleoprotein family.</text>
</comment>
<dbReference type="InterPro" id="IPR003034">
    <property type="entry name" value="SAP_dom"/>
</dbReference>
<evidence type="ECO:0000256" key="2">
    <source>
        <dbReference type="ARBA" id="ARBA00046328"/>
    </source>
</evidence>
<organism evidence="5 6">
    <name type="scientific">Purpureocillium lilacinum</name>
    <name type="common">Paecilomyces lilacinus</name>
    <dbReference type="NCBI Taxonomy" id="33203"/>
    <lineage>
        <taxon>Eukaryota</taxon>
        <taxon>Fungi</taxon>
        <taxon>Dikarya</taxon>
        <taxon>Ascomycota</taxon>
        <taxon>Pezizomycotina</taxon>
        <taxon>Sordariomycetes</taxon>
        <taxon>Hypocreomycetidae</taxon>
        <taxon>Hypocreales</taxon>
        <taxon>Ophiocordycipitaceae</taxon>
        <taxon>Purpureocillium</taxon>
    </lineage>
</organism>
<dbReference type="PANTHER" id="PTHR46551:SF1">
    <property type="entry name" value="SAP DOMAIN-CONTAINING RIBONUCLEOPROTEIN"/>
    <property type="match status" value="1"/>
</dbReference>
<feature type="domain" description="SAP" evidence="4">
    <location>
        <begin position="205"/>
        <end position="239"/>
    </location>
</feature>
<proteinExistence type="inferred from homology"/>
<evidence type="ECO:0000313" key="5">
    <source>
        <dbReference type="EMBL" id="PWI76744.1"/>
    </source>
</evidence>
<dbReference type="GO" id="GO:0005634">
    <property type="term" value="C:nucleus"/>
    <property type="evidence" value="ECO:0007669"/>
    <property type="project" value="TreeGrafter"/>
</dbReference>
<feature type="compositionally biased region" description="Basic and acidic residues" evidence="3">
    <location>
        <begin position="246"/>
        <end position="255"/>
    </location>
</feature>
<dbReference type="Gene3D" id="1.10.720.30">
    <property type="entry name" value="SAP domain"/>
    <property type="match status" value="1"/>
</dbReference>
<dbReference type="SUPFAM" id="SSF68906">
    <property type="entry name" value="SAP domain"/>
    <property type="match status" value="1"/>
</dbReference>
<name>A0A2U3EQH2_PURLI</name>
<dbReference type="InterPro" id="IPR036361">
    <property type="entry name" value="SAP_dom_sf"/>
</dbReference>
<sequence>MPQVCDGDNKTMQGQIGCWARERVRRRRSHRVPQSRLNDDGRVRLLSPCSAPSHPLISSVSICRCPHLAILPSCATLLRWQEYKVLPPCADGAMPNQAATQYHQGRHDWSVHAASWQAGWPLATAQPPPPKEPRHRAGASVQELLSTSSRHSLSASHPAHPRSATPSCRLDLKYLASDTSPSTSRLPEPDTFPSAQHPIIKMAGYSSLKVPELKKLLAERNLPQTGNKADLIARLQEADQNEAPADADKPGKADKEDEITYTDDEETAPAAPKPAEPEPAQQTEQAAAPVAAETATEPADKATEEKPEAPAQSFAIGLSATTADDEAKKRAERAKRFGLEEDDDAKKRADRAKRFGLDEKELTGLDSALPERPLKRGRAREGDEAAGRGNKRQSLDRRGDRQGRGRHNGQGDRRRAGSNGPAKKASILDDPTEREKAAKRAARFAA</sequence>
<dbReference type="AlphaFoldDB" id="A0A2U3EQH2"/>
<evidence type="ECO:0000259" key="4">
    <source>
        <dbReference type="PROSITE" id="PS50800"/>
    </source>
</evidence>
<evidence type="ECO:0000313" key="6">
    <source>
        <dbReference type="Proteomes" id="UP000245956"/>
    </source>
</evidence>
<dbReference type="Proteomes" id="UP000245956">
    <property type="component" value="Unassembled WGS sequence"/>
</dbReference>
<feature type="region of interest" description="Disordered" evidence="3">
    <location>
        <begin position="121"/>
        <end position="169"/>
    </location>
</feature>
<feature type="region of interest" description="Disordered" evidence="3">
    <location>
        <begin position="241"/>
        <end position="446"/>
    </location>
</feature>
<dbReference type="PROSITE" id="PS50800">
    <property type="entry name" value="SAP"/>
    <property type="match status" value="1"/>
</dbReference>
<dbReference type="Pfam" id="PF18592">
    <property type="entry name" value="Tho1_MOS11_C"/>
    <property type="match status" value="1"/>
</dbReference>
<feature type="compositionally biased region" description="Low complexity" evidence="3">
    <location>
        <begin position="278"/>
        <end position="297"/>
    </location>
</feature>
<feature type="compositionally biased region" description="Basic and acidic residues" evidence="3">
    <location>
        <begin position="325"/>
        <end position="363"/>
    </location>
</feature>
<dbReference type="GO" id="GO:0016973">
    <property type="term" value="P:poly(A)+ mRNA export from nucleus"/>
    <property type="evidence" value="ECO:0007669"/>
    <property type="project" value="TreeGrafter"/>
</dbReference>
<dbReference type="EMBL" id="LCWV01000001">
    <property type="protein sequence ID" value="PWI76744.1"/>
    <property type="molecule type" value="Genomic_DNA"/>
</dbReference>
<feature type="compositionally biased region" description="Acidic residues" evidence="3">
    <location>
        <begin position="256"/>
        <end position="267"/>
    </location>
</feature>
<keyword evidence="1" id="KW-0597">Phosphoprotein</keyword>
<feature type="compositionally biased region" description="Low complexity" evidence="3">
    <location>
        <begin position="144"/>
        <end position="167"/>
    </location>
</feature>
<dbReference type="InterPro" id="IPR052240">
    <property type="entry name" value="SAP_domain_ribonucleoprotein"/>
</dbReference>
<accession>A0A2U3EQH2</accession>
<comment type="caution">
    <text evidence="5">The sequence shown here is derived from an EMBL/GenBank/DDBJ whole genome shotgun (WGS) entry which is preliminary data.</text>
</comment>
<evidence type="ECO:0000256" key="3">
    <source>
        <dbReference type="SAM" id="MobiDB-lite"/>
    </source>
</evidence>
<evidence type="ECO:0000256" key="1">
    <source>
        <dbReference type="ARBA" id="ARBA00022553"/>
    </source>
</evidence>
<reference evidence="5 6" key="1">
    <citation type="journal article" date="2016" name="Front. Microbiol.">
        <title>Genome and transcriptome sequences reveal the specific parasitism of the nematophagous Purpureocillium lilacinum 36-1.</title>
        <authorList>
            <person name="Xie J."/>
            <person name="Li S."/>
            <person name="Mo C."/>
            <person name="Xiao X."/>
            <person name="Peng D."/>
            <person name="Wang G."/>
            <person name="Xiao Y."/>
        </authorList>
    </citation>
    <scope>NUCLEOTIDE SEQUENCE [LARGE SCALE GENOMIC DNA]</scope>
    <source>
        <strain evidence="5 6">36-1</strain>
    </source>
</reference>
<gene>
    <name evidence="5" type="ORF">PCL_03938</name>
</gene>
<dbReference type="InterPro" id="IPR040746">
    <property type="entry name" value="THO1_MOS11_C"/>
</dbReference>
<dbReference type="SMART" id="SM00513">
    <property type="entry name" value="SAP"/>
    <property type="match status" value="1"/>
</dbReference>